<comment type="caution">
    <text evidence="1">The sequence shown here is derived from an EMBL/GenBank/DDBJ whole genome shotgun (WGS) entry which is preliminary data.</text>
</comment>
<dbReference type="RefSeq" id="WP_115548644.1">
    <property type="nucleotide sequence ID" value="NZ_QRGP01000001.1"/>
</dbReference>
<dbReference type="Proteomes" id="UP000263833">
    <property type="component" value="Unassembled WGS sequence"/>
</dbReference>
<dbReference type="AlphaFoldDB" id="A0A371BHT1"/>
<evidence type="ECO:0000313" key="1">
    <source>
        <dbReference type="EMBL" id="RDV07098.1"/>
    </source>
</evidence>
<protein>
    <submittedName>
        <fullName evidence="1">Uncharacterized protein</fullName>
    </submittedName>
</protein>
<keyword evidence="2" id="KW-1185">Reference proteome</keyword>
<dbReference type="EMBL" id="QRGP01000001">
    <property type="protein sequence ID" value="RDV07098.1"/>
    <property type="molecule type" value="Genomic_DNA"/>
</dbReference>
<gene>
    <name evidence="1" type="ORF">DXH95_06875</name>
</gene>
<dbReference type="Pfam" id="PF14412">
    <property type="entry name" value="AHH"/>
    <property type="match status" value="1"/>
</dbReference>
<organism evidence="1 2">
    <name type="scientific">Sphingorhabdus pulchriflava</name>
    <dbReference type="NCBI Taxonomy" id="2292257"/>
    <lineage>
        <taxon>Bacteria</taxon>
        <taxon>Pseudomonadati</taxon>
        <taxon>Pseudomonadota</taxon>
        <taxon>Alphaproteobacteria</taxon>
        <taxon>Sphingomonadales</taxon>
        <taxon>Sphingomonadaceae</taxon>
        <taxon>Sphingorhabdus</taxon>
    </lineage>
</organism>
<proteinExistence type="predicted"/>
<name>A0A371BHT1_9SPHN</name>
<accession>A0A371BHT1</accession>
<dbReference type="OrthoDB" id="7432612at2"/>
<evidence type="ECO:0000313" key="2">
    <source>
        <dbReference type="Proteomes" id="UP000263833"/>
    </source>
</evidence>
<sequence>MPTFRDVRARCQINGFQCHHLIPVKVCNMGALRPFFEKSKAYGFDPDDFGVNGMHLPCRERMAAAFGLPLHRGPHPAYNQMVAERLAAISVLDEYESRLQLMQFLRALREGLRNCPEVDAFDRRHPFQPTVDMRRLDSDADFLFRFTQPS</sequence>
<dbReference type="InterPro" id="IPR032871">
    <property type="entry name" value="AHH_dom_containing"/>
</dbReference>
<reference evidence="2" key="1">
    <citation type="submission" date="2018-08" db="EMBL/GenBank/DDBJ databases">
        <authorList>
            <person name="Kim S.-J."/>
            <person name="Jung G.-Y."/>
        </authorList>
    </citation>
    <scope>NUCLEOTIDE SEQUENCE [LARGE SCALE GENOMIC DNA]</scope>
    <source>
        <strain evidence="2">GY_G</strain>
    </source>
</reference>